<dbReference type="Pfam" id="PF00201">
    <property type="entry name" value="UDPGT"/>
    <property type="match status" value="1"/>
</dbReference>
<dbReference type="Gene3D" id="3.40.50.2000">
    <property type="entry name" value="Glycogen Phosphorylase B"/>
    <property type="match status" value="2"/>
</dbReference>
<reference evidence="4" key="1">
    <citation type="submission" date="2020-07" db="EMBL/GenBank/DDBJ databases">
        <title>Genome sequence and genetic diversity analysis of an under-domesticated orphan crop, white fonio (Digitaria exilis).</title>
        <authorList>
            <person name="Bennetzen J.L."/>
            <person name="Chen S."/>
            <person name="Ma X."/>
            <person name="Wang X."/>
            <person name="Yssel A.E.J."/>
            <person name="Chaluvadi S.R."/>
            <person name="Johnson M."/>
            <person name="Gangashetty P."/>
            <person name="Hamidou F."/>
            <person name="Sanogo M.D."/>
            <person name="Zwaenepoel A."/>
            <person name="Wallace J."/>
            <person name="Van De Peer Y."/>
            <person name="Van Deynze A."/>
        </authorList>
    </citation>
    <scope>NUCLEOTIDE SEQUENCE</scope>
    <source>
        <tissue evidence="4">Leaves</tissue>
    </source>
</reference>
<keyword evidence="2" id="KW-0808">Transferase</keyword>
<gene>
    <name evidence="4" type="ORF">HU200_047153</name>
</gene>
<dbReference type="EMBL" id="JACEFO010002174">
    <property type="protein sequence ID" value="KAF8676281.1"/>
    <property type="molecule type" value="Genomic_DNA"/>
</dbReference>
<dbReference type="OrthoDB" id="765989at2759"/>
<dbReference type="PANTHER" id="PTHR33985">
    <property type="entry name" value="OS02G0491300 PROTEIN-RELATED"/>
    <property type="match status" value="1"/>
</dbReference>
<feature type="compositionally biased region" description="Polar residues" evidence="3">
    <location>
        <begin position="519"/>
        <end position="535"/>
    </location>
</feature>
<dbReference type="Proteomes" id="UP000636709">
    <property type="component" value="Unassembled WGS sequence"/>
</dbReference>
<keyword evidence="5" id="KW-1185">Reference proteome</keyword>
<feature type="compositionally biased region" description="Basic residues" evidence="3">
    <location>
        <begin position="600"/>
        <end position="613"/>
    </location>
</feature>
<feature type="region of interest" description="Disordered" evidence="3">
    <location>
        <begin position="596"/>
        <end position="615"/>
    </location>
</feature>
<dbReference type="PROSITE" id="PS00375">
    <property type="entry name" value="UDPGT"/>
    <property type="match status" value="1"/>
</dbReference>
<evidence type="ECO:0000256" key="2">
    <source>
        <dbReference type="ARBA" id="ARBA00022679"/>
    </source>
</evidence>
<feature type="region of interest" description="Disordered" evidence="3">
    <location>
        <begin position="660"/>
        <end position="727"/>
    </location>
</feature>
<evidence type="ECO:0000256" key="1">
    <source>
        <dbReference type="ARBA" id="ARBA00009995"/>
    </source>
</evidence>
<evidence type="ECO:0000313" key="4">
    <source>
        <dbReference type="EMBL" id="KAF8676281.1"/>
    </source>
</evidence>
<dbReference type="FunFam" id="3.40.50.2000:FF:000171">
    <property type="entry name" value="Glycosyltransferase"/>
    <property type="match status" value="1"/>
</dbReference>
<protein>
    <recommendedName>
        <fullName evidence="6">UDP-glycosyltransferases domain-containing protein</fullName>
    </recommendedName>
</protein>
<accession>A0A835ED75</accession>
<evidence type="ECO:0008006" key="6">
    <source>
        <dbReference type="Google" id="ProtNLM"/>
    </source>
</evidence>
<sequence>MTTLSVTYLRDADIVSHETIFASSKRPKQNASSALIFASFAASWRLGHQQNTIQEAPPRTMSSPPRHVLLVSAPLQGHVNPLLVLGRRLASSGLLVTFVVIASDVILKHKHHHVDDDDVSSGSLRFEQLHGEGLWAPDDPRYRDIDDAARHLDDVATPAVAALIHRQADAGRPVTFVVANAFAPWGLRAACSVGVPGAMLWTQSCAVLSLYYRYFHSLAAFPSVEDATGPDAPVVDVVPGLTTLTAGDLPALIHAPEEFVWRRALASDILGIHETASWVLVNTFDELEHAAIQDLRAHLPILPVGPLFDDTENDDHDDACTAWLDAHPPRSVVFVAFGSLVKLSRDEMAEVATGLASTGRPFLWVVRHDSRNLLLAEDTSAASGRGKVVPWCEQRRVLVHRAVGCFVTHCGWNSTTEALAAGVPVVAYPAWSDQRTNAAFLVDVCGVGVRLPTPPTRDALRRCLEEVMRGTLEGEEGMRARADEWKGKAIAAVAEGGSSCRATRDFNQGHFGPLGRTGTAPSRLTSSAPAISTHHTTHSGSAAAFANCYPSASPRLLEAGVMAALAFPLPLSLLLASLLLSAAAAFSPAHHGAPTTHAHLPYHGHGHGHHHRSPSMMATTARFDTAPSMHQNLIDPEESRQSLGVLDPFFTPVATQVSSGEEAVPAMGAASADADPTPLDVPQPPSPPPSSVPAADQPSASLGSQAEDTRWSASEAAIAPPPVDEVTATTTTTPYRAAASPPPPVNAAAAGTLATSGEDLGLQQLVKVLASLGYNEMASAATLLADTASSVATWPGAITVFAAPDIFFQAACPGCSRRRLLLDHMALGYLPYAELAAAPTMKLPSASVGFCIDVAAAARRPFSVHRASLYVHGVKVSHPELYNDGRYVVHGLRSFIPPLSHASCVEGTHRHHHQVQVQFHHHSRHHLSARSAAASVVRVMIRDAISRLRDGGFGFVALAMRVKFAELEKLANLTVFALDDQAIFFGGGHDYVSAVRFHIVPGHRLTHADLLQLRPGAILPTLAGVDQKLVITRGAGSATDEVWINYIPMKKPDAVINSRVVVHGIYAAFPHLHLANLAASVAVASAIQTNSYCDVGAPFGDCATTEMTSATTPAAQGYGDGQ</sequence>
<name>A0A835ED75_9POAL</name>
<organism evidence="4 5">
    <name type="scientific">Digitaria exilis</name>
    <dbReference type="NCBI Taxonomy" id="1010633"/>
    <lineage>
        <taxon>Eukaryota</taxon>
        <taxon>Viridiplantae</taxon>
        <taxon>Streptophyta</taxon>
        <taxon>Embryophyta</taxon>
        <taxon>Tracheophyta</taxon>
        <taxon>Spermatophyta</taxon>
        <taxon>Magnoliopsida</taxon>
        <taxon>Liliopsida</taxon>
        <taxon>Poales</taxon>
        <taxon>Poaceae</taxon>
        <taxon>PACMAD clade</taxon>
        <taxon>Panicoideae</taxon>
        <taxon>Panicodae</taxon>
        <taxon>Paniceae</taxon>
        <taxon>Anthephorinae</taxon>
        <taxon>Digitaria</taxon>
    </lineage>
</organism>
<dbReference type="InterPro" id="IPR002213">
    <property type="entry name" value="UDP_glucos_trans"/>
</dbReference>
<comment type="caution">
    <text evidence="4">The sequence shown here is derived from an EMBL/GenBank/DDBJ whole genome shotgun (WGS) entry which is preliminary data.</text>
</comment>
<proteinExistence type="inferred from homology"/>
<evidence type="ECO:0000313" key="5">
    <source>
        <dbReference type="Proteomes" id="UP000636709"/>
    </source>
</evidence>
<dbReference type="GO" id="GO:0008194">
    <property type="term" value="F:UDP-glycosyltransferase activity"/>
    <property type="evidence" value="ECO:0007669"/>
    <property type="project" value="InterPro"/>
</dbReference>
<dbReference type="SUPFAM" id="SSF53756">
    <property type="entry name" value="UDP-Glycosyltransferase/glycogen phosphorylase"/>
    <property type="match status" value="1"/>
</dbReference>
<feature type="region of interest" description="Disordered" evidence="3">
    <location>
        <begin position="511"/>
        <end position="535"/>
    </location>
</feature>
<evidence type="ECO:0000256" key="3">
    <source>
        <dbReference type="SAM" id="MobiDB-lite"/>
    </source>
</evidence>
<feature type="compositionally biased region" description="Pro residues" evidence="3">
    <location>
        <begin position="679"/>
        <end position="691"/>
    </location>
</feature>
<comment type="similarity">
    <text evidence="1">Belongs to the UDP-glycosyltransferase family.</text>
</comment>
<feature type="compositionally biased region" description="Low complexity" evidence="3">
    <location>
        <begin position="692"/>
        <end position="701"/>
    </location>
</feature>
<dbReference type="InterPro" id="IPR035595">
    <property type="entry name" value="UDP_glycos_trans_CS"/>
</dbReference>
<dbReference type="InterPro" id="IPR052806">
    <property type="entry name" value="Fasciclin-like_AGP"/>
</dbReference>
<dbReference type="PANTHER" id="PTHR33985:SF2">
    <property type="entry name" value="EXPRESSED PROTEIN"/>
    <property type="match status" value="1"/>
</dbReference>
<dbReference type="CDD" id="cd03784">
    <property type="entry name" value="GT1_Gtf-like"/>
    <property type="match status" value="1"/>
</dbReference>
<dbReference type="AlphaFoldDB" id="A0A835ED75"/>